<dbReference type="Pfam" id="PF00172">
    <property type="entry name" value="Zn_clus"/>
    <property type="match status" value="1"/>
</dbReference>
<dbReference type="SUPFAM" id="SSF57701">
    <property type="entry name" value="Zn2/Cys6 DNA-binding domain"/>
    <property type="match status" value="1"/>
</dbReference>
<dbReference type="Proteomes" id="UP001338125">
    <property type="component" value="Unassembled WGS sequence"/>
</dbReference>
<dbReference type="InterPro" id="IPR036864">
    <property type="entry name" value="Zn2-C6_fun-type_DNA-bd_sf"/>
</dbReference>
<dbReference type="InterPro" id="IPR021858">
    <property type="entry name" value="Fun_TF"/>
</dbReference>
<dbReference type="Gene3D" id="4.10.240.10">
    <property type="entry name" value="Zn(2)-C6 fungal-type DNA-binding domain"/>
    <property type="match status" value="1"/>
</dbReference>
<evidence type="ECO:0000259" key="4">
    <source>
        <dbReference type="PROSITE" id="PS50048"/>
    </source>
</evidence>
<dbReference type="PANTHER" id="PTHR37534:SF17">
    <property type="entry name" value="ZN(2)-C6 FUNGAL-TYPE DOMAIN-CONTAINING PROTEIN"/>
    <property type="match status" value="1"/>
</dbReference>
<feature type="domain" description="Zn(2)-C6 fungal-type" evidence="4">
    <location>
        <begin position="7"/>
        <end position="35"/>
    </location>
</feature>
<dbReference type="CDD" id="cd00067">
    <property type="entry name" value="GAL4"/>
    <property type="match status" value="1"/>
</dbReference>
<feature type="region of interest" description="Disordered" evidence="3">
    <location>
        <begin position="55"/>
        <end position="75"/>
    </location>
</feature>
<dbReference type="EMBL" id="JAVFKD010000012">
    <property type="protein sequence ID" value="KAK5992442.1"/>
    <property type="molecule type" value="Genomic_DNA"/>
</dbReference>
<keyword evidence="6" id="KW-1185">Reference proteome</keyword>
<gene>
    <name evidence="5" type="ORF">PT974_05846</name>
</gene>
<comment type="subcellular location">
    <subcellularLocation>
        <location evidence="1">Nucleus</location>
    </subcellularLocation>
</comment>
<evidence type="ECO:0000256" key="2">
    <source>
        <dbReference type="ARBA" id="ARBA00023242"/>
    </source>
</evidence>
<keyword evidence="2" id="KW-0539">Nucleus</keyword>
<sequence>MDDKPKSCYTCVRRRINCDLAQPSCEKCIKKGLQCPGYGRRLRWADGVAVRGKLKGRRMPVSEQTTQAEPLDNLPGQPDAEDISIILHAPCPTAGASAADFIDYYDKNLAGLMVWIDSKENGYRRRVLPLAADTPGLRFAITAFSAYHGLMNASPESQSFHEAARDACLEMVQKQLQDMNHRLNGGLGLGRRSDIANAEWMLACTLMIASYEMAKNQAAAADAHRQAARTLVKVFGQEETCKRGLFAFLRNQLSIYDVLASTTSFDLTDVEEAILPTPDAEHVLFSEYLSFLHQITLYSRSNIDKNEPFGHGTERTRLTESYIRSRFEQARGQTLIAAGRLQIESRIRFDFIRLVDVYHHAAVLYSYRCLGYATMGNADWAASKLKLFEQLAEIEDISLCVHNLPWPVFIAGTECHEDKEKQNMVIELLGKILNLTGFKHYADIGIFLTAFWNDPALDWRPLAQQFQENGLRIVLV</sequence>
<name>A0ABR0SJW8_9HYPO</name>
<comment type="caution">
    <text evidence="5">The sequence shown here is derived from an EMBL/GenBank/DDBJ whole genome shotgun (WGS) entry which is preliminary data.</text>
</comment>
<dbReference type="Pfam" id="PF11951">
    <property type="entry name" value="Fungal_trans_2"/>
    <property type="match status" value="1"/>
</dbReference>
<accession>A0ABR0SJW8</accession>
<proteinExistence type="predicted"/>
<dbReference type="InterPro" id="IPR001138">
    <property type="entry name" value="Zn2Cys6_DnaBD"/>
</dbReference>
<dbReference type="PANTHER" id="PTHR37534">
    <property type="entry name" value="TRANSCRIPTIONAL ACTIVATOR PROTEIN UGA3"/>
    <property type="match status" value="1"/>
</dbReference>
<dbReference type="PROSITE" id="PS50048">
    <property type="entry name" value="ZN2_CY6_FUNGAL_2"/>
    <property type="match status" value="1"/>
</dbReference>
<organism evidence="5 6">
    <name type="scientific">Cladobotryum mycophilum</name>
    <dbReference type="NCBI Taxonomy" id="491253"/>
    <lineage>
        <taxon>Eukaryota</taxon>
        <taxon>Fungi</taxon>
        <taxon>Dikarya</taxon>
        <taxon>Ascomycota</taxon>
        <taxon>Pezizomycotina</taxon>
        <taxon>Sordariomycetes</taxon>
        <taxon>Hypocreomycetidae</taxon>
        <taxon>Hypocreales</taxon>
        <taxon>Hypocreaceae</taxon>
        <taxon>Cladobotryum</taxon>
    </lineage>
</organism>
<evidence type="ECO:0000256" key="1">
    <source>
        <dbReference type="ARBA" id="ARBA00004123"/>
    </source>
</evidence>
<protein>
    <recommendedName>
        <fullName evidence="4">Zn(2)-C6 fungal-type domain-containing protein</fullName>
    </recommendedName>
</protein>
<dbReference type="SMART" id="SM00066">
    <property type="entry name" value="GAL4"/>
    <property type="match status" value="1"/>
</dbReference>
<evidence type="ECO:0000256" key="3">
    <source>
        <dbReference type="SAM" id="MobiDB-lite"/>
    </source>
</evidence>
<evidence type="ECO:0000313" key="6">
    <source>
        <dbReference type="Proteomes" id="UP001338125"/>
    </source>
</evidence>
<reference evidence="5 6" key="1">
    <citation type="submission" date="2024-01" db="EMBL/GenBank/DDBJ databases">
        <title>Complete genome of Cladobotryum mycophilum ATHUM6906.</title>
        <authorList>
            <person name="Christinaki A.C."/>
            <person name="Myridakis A.I."/>
            <person name="Kouvelis V.N."/>
        </authorList>
    </citation>
    <scope>NUCLEOTIDE SEQUENCE [LARGE SCALE GENOMIC DNA]</scope>
    <source>
        <strain evidence="5 6">ATHUM6906</strain>
    </source>
</reference>
<evidence type="ECO:0000313" key="5">
    <source>
        <dbReference type="EMBL" id="KAK5992442.1"/>
    </source>
</evidence>